<sequence length="335" mass="37821">MIDKLLHTVQQWWRLLLMAAIVPAAIFFILKPWNIPKLLSRSRPAENHDEALRRAEALKSAQTKEMNPLCLLQVMTHRKKTDRAVILVHGYTSCPRQFYELGRRFYDLGDNVLIAPLPHHGLADRLTDDQGQLKAEELAAYADEVVDIACGLGDRVVMMGISAGGVTTAWAAQNRRDIDLAVIVSPAFGFGQIPVPLTAAAMNIYAMLPDSYSWWNAELQENLHPDYTYPRYSMHALTEILRLGFVVQEEAMHASPAAEKIVMVFNANDTSINNDRTREILDIWNTGHITIETFEFQASLKLGHDLIDPNQPDQNIALVYPEMIRLCELPRQGEP</sequence>
<dbReference type="InterPro" id="IPR000073">
    <property type="entry name" value="AB_hydrolase_1"/>
</dbReference>
<feature type="transmembrane region" description="Helical" evidence="1">
    <location>
        <begin position="12"/>
        <end position="33"/>
    </location>
</feature>
<evidence type="ECO:0000259" key="2">
    <source>
        <dbReference type="Pfam" id="PF12697"/>
    </source>
</evidence>
<feature type="domain" description="AB hydrolase-1" evidence="2">
    <location>
        <begin position="85"/>
        <end position="234"/>
    </location>
</feature>
<proteinExistence type="predicted"/>
<dbReference type="RefSeq" id="WP_011744879.1">
    <property type="nucleotide sequence ID" value="NC_008639.1"/>
</dbReference>
<dbReference type="EMBL" id="CP000492">
    <property type="protein sequence ID" value="ABL65052.1"/>
    <property type="molecule type" value="Genomic_DNA"/>
</dbReference>
<evidence type="ECO:0000256" key="1">
    <source>
        <dbReference type="SAM" id="Phobius"/>
    </source>
</evidence>
<dbReference type="AlphaFoldDB" id="A1BF75"/>
<keyword evidence="1" id="KW-1133">Transmembrane helix</keyword>
<name>A1BF75_CHLPD</name>
<keyword evidence="4" id="KW-1185">Reference proteome</keyword>
<dbReference type="InterPro" id="IPR029058">
    <property type="entry name" value="AB_hydrolase_fold"/>
</dbReference>
<dbReference type="HOGENOM" id="CLU_823048_0_0_10"/>
<protein>
    <recommendedName>
        <fullName evidence="2">AB hydrolase-1 domain-containing protein</fullName>
    </recommendedName>
</protein>
<dbReference type="Gene3D" id="3.40.50.1820">
    <property type="entry name" value="alpha/beta hydrolase"/>
    <property type="match status" value="1"/>
</dbReference>
<dbReference type="STRING" id="290317.Cpha266_1005"/>
<organism evidence="3 4">
    <name type="scientific">Chlorobium phaeobacteroides (strain DSM 266 / SMG 266 / 2430)</name>
    <dbReference type="NCBI Taxonomy" id="290317"/>
    <lineage>
        <taxon>Bacteria</taxon>
        <taxon>Pseudomonadati</taxon>
        <taxon>Chlorobiota</taxon>
        <taxon>Chlorobiia</taxon>
        <taxon>Chlorobiales</taxon>
        <taxon>Chlorobiaceae</taxon>
        <taxon>Chlorobium/Pelodictyon group</taxon>
        <taxon>Chlorobium</taxon>
    </lineage>
</organism>
<dbReference type="Proteomes" id="UP000008701">
    <property type="component" value="Chromosome"/>
</dbReference>
<dbReference type="eggNOG" id="COG2267">
    <property type="taxonomic scope" value="Bacteria"/>
</dbReference>
<keyword evidence="1" id="KW-0812">Transmembrane</keyword>
<reference evidence="3 4" key="1">
    <citation type="submission" date="2006-12" db="EMBL/GenBank/DDBJ databases">
        <title>Complete sequence of Chlorobium phaeobacteroides DSM 266.</title>
        <authorList>
            <consortium name="US DOE Joint Genome Institute"/>
            <person name="Copeland A."/>
            <person name="Lucas S."/>
            <person name="Lapidus A."/>
            <person name="Barry K."/>
            <person name="Detter J.C."/>
            <person name="Glavina del Rio T."/>
            <person name="Hammon N."/>
            <person name="Israni S."/>
            <person name="Pitluck S."/>
            <person name="Goltsman E."/>
            <person name="Schmutz J."/>
            <person name="Larimer F."/>
            <person name="Land M."/>
            <person name="Hauser L."/>
            <person name="Mikhailova N."/>
            <person name="Li T."/>
            <person name="Overmann J."/>
            <person name="Bryant D.A."/>
            <person name="Richardson P."/>
        </authorList>
    </citation>
    <scope>NUCLEOTIDE SEQUENCE [LARGE SCALE GENOMIC DNA]</scope>
    <source>
        <strain evidence="3 4">DSM 266</strain>
    </source>
</reference>
<dbReference type="KEGG" id="cph:Cpha266_1005"/>
<evidence type="ECO:0000313" key="3">
    <source>
        <dbReference type="EMBL" id="ABL65052.1"/>
    </source>
</evidence>
<dbReference type="SUPFAM" id="SSF53474">
    <property type="entry name" value="alpha/beta-Hydrolases"/>
    <property type="match status" value="1"/>
</dbReference>
<keyword evidence="1" id="KW-0472">Membrane</keyword>
<evidence type="ECO:0000313" key="4">
    <source>
        <dbReference type="Proteomes" id="UP000008701"/>
    </source>
</evidence>
<gene>
    <name evidence="3" type="ordered locus">Cpha266_1005</name>
</gene>
<accession>A1BF75</accession>
<dbReference type="Pfam" id="PF12697">
    <property type="entry name" value="Abhydrolase_6"/>
    <property type="match status" value="1"/>
</dbReference>